<reference evidence="1 2" key="1">
    <citation type="submission" date="2020-04" db="EMBL/GenBank/DDBJ databases">
        <title>Description of novel Gluconacetobacter.</title>
        <authorList>
            <person name="Sombolestani A."/>
        </authorList>
    </citation>
    <scope>NUCLEOTIDE SEQUENCE [LARGE SCALE GENOMIC DNA]</scope>
    <source>
        <strain evidence="1 2">LMG 21312</strain>
    </source>
</reference>
<protein>
    <submittedName>
        <fullName evidence="1">Uncharacterized protein</fullName>
    </submittedName>
</protein>
<evidence type="ECO:0000313" key="1">
    <source>
        <dbReference type="EMBL" id="MBB2176782.1"/>
    </source>
</evidence>
<keyword evidence="2" id="KW-1185">Reference proteome</keyword>
<comment type="caution">
    <text evidence="1">The sequence shown here is derived from an EMBL/GenBank/DDBJ whole genome shotgun (WGS) entry which is preliminary data.</text>
</comment>
<dbReference type="RefSeq" id="WP_182944130.1">
    <property type="nucleotide sequence ID" value="NZ_JABEQH010000017.1"/>
</dbReference>
<proteinExistence type="predicted"/>
<organism evidence="1 2">
    <name type="scientific">Gluconacetobacter johannae</name>
    <dbReference type="NCBI Taxonomy" id="112140"/>
    <lineage>
        <taxon>Bacteria</taxon>
        <taxon>Pseudomonadati</taxon>
        <taxon>Pseudomonadota</taxon>
        <taxon>Alphaproteobacteria</taxon>
        <taxon>Acetobacterales</taxon>
        <taxon>Acetobacteraceae</taxon>
        <taxon>Gluconacetobacter</taxon>
    </lineage>
</organism>
<gene>
    <name evidence="1" type="ORF">HLH21_12740</name>
</gene>
<sequence>MNAQGSSVIDADYFDRVAKRIRQVTSCSDLQQVVQKEMTAIQAQVSAIKAQLEALGPIAALLEGPSADLTKIVSWIENLIAGLIKPLYQPYLTGTSQLAQIAEGVAKVAAAAEEAAANITSCAISIPAVAISSVTSPSTSS</sequence>
<accession>A0A7W4J8R7</accession>
<name>A0A7W4J8R7_9PROT</name>
<evidence type="ECO:0000313" key="2">
    <source>
        <dbReference type="Proteomes" id="UP000561066"/>
    </source>
</evidence>
<dbReference type="Proteomes" id="UP000561066">
    <property type="component" value="Unassembled WGS sequence"/>
</dbReference>
<dbReference type="EMBL" id="JABEQH010000017">
    <property type="protein sequence ID" value="MBB2176782.1"/>
    <property type="molecule type" value="Genomic_DNA"/>
</dbReference>
<dbReference type="AlphaFoldDB" id="A0A7W4J8R7"/>